<gene>
    <name evidence="1" type="ORF">IE987_15225</name>
    <name evidence="2" type="ORF">IE992_04955</name>
</gene>
<evidence type="ECO:0000313" key="2">
    <source>
        <dbReference type="EMBL" id="MBD3720853.1"/>
    </source>
</evidence>
<dbReference type="Proteomes" id="UP000657739">
    <property type="component" value="Unassembled WGS sequence"/>
</dbReference>
<name>A0A927HU22_KLEPN</name>
<evidence type="ECO:0000313" key="1">
    <source>
        <dbReference type="EMBL" id="MBD3708232.1"/>
    </source>
</evidence>
<dbReference type="EMBL" id="JACXTJ010000001">
    <property type="protein sequence ID" value="MBD3720853.1"/>
    <property type="molecule type" value="Genomic_DNA"/>
</dbReference>
<proteinExistence type="predicted"/>
<evidence type="ECO:0000313" key="3">
    <source>
        <dbReference type="Proteomes" id="UP000609027"/>
    </source>
</evidence>
<comment type="caution">
    <text evidence="2">The sequence shown here is derived from an EMBL/GenBank/DDBJ whole genome shotgun (WGS) entry which is preliminary data.</text>
</comment>
<reference evidence="2" key="1">
    <citation type="submission" date="2020-07" db="EMBL/GenBank/DDBJ databases">
        <title>Clinical and genomic characterization of carbapenemase-producing Enterobacterales causing secondary infections during the COVID-19 crisis at a New York City hospital.</title>
        <authorList>
            <person name="Gomez-Simmonds A."/>
            <person name="Annavajhala M.K."/>
            <person name="Uhlemann A.-C."/>
        </authorList>
    </citation>
    <scope>NUCLEOTIDE SEQUENCE</scope>
    <source>
        <strain evidence="1">NK1593</strain>
        <strain evidence="2">NK1607</strain>
    </source>
</reference>
<organism evidence="2 3">
    <name type="scientific">Klebsiella pneumoniae</name>
    <dbReference type="NCBI Taxonomy" id="573"/>
    <lineage>
        <taxon>Bacteria</taxon>
        <taxon>Pseudomonadati</taxon>
        <taxon>Pseudomonadota</taxon>
        <taxon>Gammaproteobacteria</taxon>
        <taxon>Enterobacterales</taxon>
        <taxon>Enterobacteriaceae</taxon>
        <taxon>Klebsiella/Raoultella group</taxon>
        <taxon>Klebsiella</taxon>
        <taxon>Klebsiella pneumoniae complex</taxon>
    </lineage>
</organism>
<dbReference type="Proteomes" id="UP000609027">
    <property type="component" value="Unassembled WGS sequence"/>
</dbReference>
<protein>
    <submittedName>
        <fullName evidence="2">Uncharacterized protein</fullName>
    </submittedName>
</protein>
<dbReference type="AlphaFoldDB" id="A0A927HU22"/>
<accession>A0A927HU22</accession>
<sequence length="66" mass="7345">MTVIPPFDGVIRQHQQDEHIAWAMLPCACPQNHAANLLPLDDGSLMCVWFGGSRREKPIFLSGDRG</sequence>
<dbReference type="EMBL" id="JACXTE010000001">
    <property type="protein sequence ID" value="MBD3708232.1"/>
    <property type="molecule type" value="Genomic_DNA"/>
</dbReference>